<gene>
    <name evidence="1" type="ORF">DGAL_LOCUS10582</name>
</gene>
<evidence type="ECO:0000313" key="1">
    <source>
        <dbReference type="EMBL" id="CAH0107290.1"/>
    </source>
</evidence>
<dbReference type="AlphaFoldDB" id="A0A8J2RY21"/>
<reference evidence="1" key="1">
    <citation type="submission" date="2021-11" db="EMBL/GenBank/DDBJ databases">
        <authorList>
            <person name="Schell T."/>
        </authorList>
    </citation>
    <scope>NUCLEOTIDE SEQUENCE</scope>
    <source>
        <strain evidence="1">M5</strain>
    </source>
</reference>
<protein>
    <submittedName>
        <fullName evidence="1">Uncharacterized protein</fullName>
    </submittedName>
</protein>
<sequence length="59" mass="6670">MAPLIKDGKLYTAAQYLEKEVTLLRGKVSELEVQNVILEEKSIDLKNSKVSEHLLSNIE</sequence>
<dbReference type="Proteomes" id="UP000789390">
    <property type="component" value="Unassembled WGS sequence"/>
</dbReference>
<keyword evidence="2" id="KW-1185">Reference proteome</keyword>
<dbReference type="EMBL" id="CAKKLH010000265">
    <property type="protein sequence ID" value="CAH0107290.1"/>
    <property type="molecule type" value="Genomic_DNA"/>
</dbReference>
<organism evidence="1 2">
    <name type="scientific">Daphnia galeata</name>
    <dbReference type="NCBI Taxonomy" id="27404"/>
    <lineage>
        <taxon>Eukaryota</taxon>
        <taxon>Metazoa</taxon>
        <taxon>Ecdysozoa</taxon>
        <taxon>Arthropoda</taxon>
        <taxon>Crustacea</taxon>
        <taxon>Branchiopoda</taxon>
        <taxon>Diplostraca</taxon>
        <taxon>Cladocera</taxon>
        <taxon>Anomopoda</taxon>
        <taxon>Daphniidae</taxon>
        <taxon>Daphnia</taxon>
    </lineage>
</organism>
<accession>A0A8J2RY21</accession>
<proteinExistence type="predicted"/>
<comment type="caution">
    <text evidence="1">The sequence shown here is derived from an EMBL/GenBank/DDBJ whole genome shotgun (WGS) entry which is preliminary data.</text>
</comment>
<name>A0A8J2RY21_9CRUS</name>
<evidence type="ECO:0000313" key="2">
    <source>
        <dbReference type="Proteomes" id="UP000789390"/>
    </source>
</evidence>